<protein>
    <recommendedName>
        <fullName evidence="4">KOW motif-containing protein</fullName>
    </recommendedName>
</protein>
<evidence type="ECO:0000313" key="3">
    <source>
        <dbReference type="Proteomes" id="UP000779508"/>
    </source>
</evidence>
<name>A0ABS6G4B3_9FIRM</name>
<sequence>MIDSLISISITMFVLAFSGYVLMILKEKVYLNNNIVFLDHKNLNQEDLENLDIKHFMLGSTEIMVGDEVKIMLENDNKFVGTVLGANKSNNTIAIITKGRDIKELSIKSIRKLKVISRYGKFFTKF</sequence>
<keyword evidence="1" id="KW-0472">Membrane</keyword>
<dbReference type="EMBL" id="JAHLQK010000005">
    <property type="protein sequence ID" value="MBU5677335.1"/>
    <property type="molecule type" value="Genomic_DNA"/>
</dbReference>
<dbReference type="RefSeq" id="WP_216418024.1">
    <property type="nucleotide sequence ID" value="NZ_JAHLQK010000005.1"/>
</dbReference>
<keyword evidence="1" id="KW-0812">Transmembrane</keyword>
<organism evidence="2 3">
    <name type="scientific">Alkaliphilus flagellatus</name>
    <dbReference type="NCBI Taxonomy" id="2841507"/>
    <lineage>
        <taxon>Bacteria</taxon>
        <taxon>Bacillati</taxon>
        <taxon>Bacillota</taxon>
        <taxon>Clostridia</taxon>
        <taxon>Peptostreptococcales</taxon>
        <taxon>Natronincolaceae</taxon>
        <taxon>Alkaliphilus</taxon>
    </lineage>
</organism>
<proteinExistence type="predicted"/>
<accession>A0ABS6G4B3</accession>
<reference evidence="2 3" key="1">
    <citation type="submission" date="2021-06" db="EMBL/GenBank/DDBJ databases">
        <authorList>
            <person name="Sun Q."/>
            <person name="Li D."/>
        </authorList>
    </citation>
    <scope>NUCLEOTIDE SEQUENCE [LARGE SCALE GENOMIC DNA]</scope>
    <source>
        <strain evidence="2 3">MSJ-5</strain>
    </source>
</reference>
<evidence type="ECO:0000313" key="2">
    <source>
        <dbReference type="EMBL" id="MBU5677335.1"/>
    </source>
</evidence>
<feature type="transmembrane region" description="Helical" evidence="1">
    <location>
        <begin position="6"/>
        <end position="25"/>
    </location>
</feature>
<evidence type="ECO:0008006" key="4">
    <source>
        <dbReference type="Google" id="ProtNLM"/>
    </source>
</evidence>
<dbReference type="Proteomes" id="UP000779508">
    <property type="component" value="Unassembled WGS sequence"/>
</dbReference>
<keyword evidence="1" id="KW-1133">Transmembrane helix</keyword>
<gene>
    <name evidence="2" type="ORF">KQI88_13015</name>
</gene>
<evidence type="ECO:0000256" key="1">
    <source>
        <dbReference type="SAM" id="Phobius"/>
    </source>
</evidence>
<comment type="caution">
    <text evidence="2">The sequence shown here is derived from an EMBL/GenBank/DDBJ whole genome shotgun (WGS) entry which is preliminary data.</text>
</comment>
<keyword evidence="3" id="KW-1185">Reference proteome</keyword>